<gene>
    <name evidence="2" type="ORF">A2890_00100</name>
</gene>
<proteinExistence type="predicted"/>
<keyword evidence="1" id="KW-0472">Membrane</keyword>
<dbReference type="EMBL" id="MEVL01000003">
    <property type="protein sequence ID" value="OGC62871.1"/>
    <property type="molecule type" value="Genomic_DNA"/>
</dbReference>
<evidence type="ECO:0000313" key="3">
    <source>
        <dbReference type="Proteomes" id="UP000176967"/>
    </source>
</evidence>
<organism evidence="2 3">
    <name type="scientific">candidate division WWE3 bacterium RIFCSPLOWO2_01_FULL_53_14</name>
    <dbReference type="NCBI Taxonomy" id="1802628"/>
    <lineage>
        <taxon>Bacteria</taxon>
        <taxon>Katanobacteria</taxon>
    </lineage>
</organism>
<feature type="transmembrane region" description="Helical" evidence="1">
    <location>
        <begin position="139"/>
        <end position="158"/>
    </location>
</feature>
<reference evidence="2 3" key="1">
    <citation type="journal article" date="2016" name="Nat. Commun.">
        <title>Thousands of microbial genomes shed light on interconnected biogeochemical processes in an aquifer system.</title>
        <authorList>
            <person name="Anantharaman K."/>
            <person name="Brown C.T."/>
            <person name="Hug L.A."/>
            <person name="Sharon I."/>
            <person name="Castelle C.J."/>
            <person name="Probst A.J."/>
            <person name="Thomas B.C."/>
            <person name="Singh A."/>
            <person name="Wilkins M.J."/>
            <person name="Karaoz U."/>
            <person name="Brodie E.L."/>
            <person name="Williams K.H."/>
            <person name="Hubbard S.S."/>
            <person name="Banfield J.F."/>
        </authorList>
    </citation>
    <scope>NUCLEOTIDE SEQUENCE [LARGE SCALE GENOMIC DNA]</scope>
</reference>
<protein>
    <submittedName>
        <fullName evidence="2">Uncharacterized protein</fullName>
    </submittedName>
</protein>
<accession>A0A1F4W0D7</accession>
<dbReference type="STRING" id="1802628.A2890_00100"/>
<name>A0A1F4W0D7_UNCKA</name>
<evidence type="ECO:0000313" key="2">
    <source>
        <dbReference type="EMBL" id="OGC62871.1"/>
    </source>
</evidence>
<dbReference type="Proteomes" id="UP000176967">
    <property type="component" value="Unassembled WGS sequence"/>
</dbReference>
<dbReference type="AlphaFoldDB" id="A0A1F4W0D7"/>
<keyword evidence="1" id="KW-1133">Transmembrane helix</keyword>
<evidence type="ECO:0000256" key="1">
    <source>
        <dbReference type="SAM" id="Phobius"/>
    </source>
</evidence>
<sequence length="208" mass="23720">MDPRDFAVGCIVLDHGLLNRILIEEGMDSAEAEQIKIFFPHSRERTRAHKLWNFLLFGGSAAGSWIEEQRIALIYCDKHRSTESLSRTLAHELGHAFDHSKVPYGHKVKWLWRIYLGLLAIGTPLLIRWHGTFGGDLPLLVMIGGGLITWFVLALALASTNWALINHWIYSPDPGEKAAREWTQRLTSREDWKDVLQVEGDVLGREEK</sequence>
<feature type="transmembrane region" description="Helical" evidence="1">
    <location>
        <begin position="110"/>
        <end position="127"/>
    </location>
</feature>
<keyword evidence="1" id="KW-0812">Transmembrane</keyword>
<comment type="caution">
    <text evidence="2">The sequence shown here is derived from an EMBL/GenBank/DDBJ whole genome shotgun (WGS) entry which is preliminary data.</text>
</comment>